<dbReference type="InterPro" id="IPR016047">
    <property type="entry name" value="M23ase_b-sheet_dom"/>
</dbReference>
<dbReference type="InterPro" id="IPR011055">
    <property type="entry name" value="Dup_hybrid_motif"/>
</dbReference>
<evidence type="ECO:0000313" key="4">
    <source>
        <dbReference type="Proteomes" id="UP000318148"/>
    </source>
</evidence>
<dbReference type="CDD" id="cd12797">
    <property type="entry name" value="M23_peptidase"/>
    <property type="match status" value="1"/>
</dbReference>
<dbReference type="SUPFAM" id="SSF51261">
    <property type="entry name" value="Duplicated hybrid motif"/>
    <property type="match status" value="1"/>
</dbReference>
<keyword evidence="1" id="KW-0732">Signal</keyword>
<evidence type="ECO:0000256" key="1">
    <source>
        <dbReference type="SAM" id="SignalP"/>
    </source>
</evidence>
<organism evidence="3 4">
    <name type="scientific">SAR92 clade bacterium</name>
    <dbReference type="NCBI Taxonomy" id="2315479"/>
    <lineage>
        <taxon>Bacteria</taxon>
        <taxon>Pseudomonadati</taxon>
        <taxon>Pseudomonadota</taxon>
        <taxon>Gammaproteobacteria</taxon>
        <taxon>Cellvibrionales</taxon>
        <taxon>Porticoccaceae</taxon>
        <taxon>SAR92 clade</taxon>
    </lineage>
</organism>
<accession>A0A520LJK7</accession>
<dbReference type="Gene3D" id="2.70.70.10">
    <property type="entry name" value="Glucose Permease (Domain IIA)"/>
    <property type="match status" value="1"/>
</dbReference>
<dbReference type="FunFam" id="2.70.70.10:FF:000019">
    <property type="entry name" value="M23 family peptidase"/>
    <property type="match status" value="1"/>
</dbReference>
<dbReference type="PANTHER" id="PTHR21666">
    <property type="entry name" value="PEPTIDASE-RELATED"/>
    <property type="match status" value="1"/>
</dbReference>
<dbReference type="GO" id="GO:0004222">
    <property type="term" value="F:metalloendopeptidase activity"/>
    <property type="evidence" value="ECO:0007669"/>
    <property type="project" value="TreeGrafter"/>
</dbReference>
<dbReference type="Pfam" id="PF01551">
    <property type="entry name" value="Peptidase_M23"/>
    <property type="match status" value="1"/>
</dbReference>
<feature type="domain" description="M23ase beta-sheet core" evidence="2">
    <location>
        <begin position="176"/>
        <end position="271"/>
    </location>
</feature>
<dbReference type="AlphaFoldDB" id="A0A520LJK7"/>
<feature type="signal peptide" evidence="1">
    <location>
        <begin position="1"/>
        <end position="26"/>
    </location>
</feature>
<sequence length="281" mass="31052">MLMISLCKSCRLRVLLLTLISSHLFSDTIDPIEISLDALQGGIVVGKVVPGYRLTYSDRELHISSSGTFVFGIGRDASGYAELKVFERNEAMSSKKIEIIERDYNVQYVEGVPQRTVTPTETDLAKIRRDAVLVKAARKHELLEPLFLEGFARPIQGQITGIYGSQRIYNGKPGRPHYGIDYAAPSGSKVFAPAPGIIRLSESDLFYSGGTIILDHGYGISSSFLHLSQVLVEVGDRVNFGDVIGLVGSTGRSTGPHLDWRMNWFDVRIDPEIVLDVLPRK</sequence>
<name>A0A520LJK7_9GAMM</name>
<reference evidence="3 4" key="1">
    <citation type="submission" date="2019-02" db="EMBL/GenBank/DDBJ databases">
        <title>Prokaryotic population dynamics and viral predation in marine succession experiment using metagenomics: the confinement effect.</title>
        <authorList>
            <person name="Haro-Moreno J.M."/>
            <person name="Rodriguez-Valera F."/>
            <person name="Lopez-Perez M."/>
        </authorList>
    </citation>
    <scope>NUCLEOTIDE SEQUENCE [LARGE SCALE GENOMIC DNA]</scope>
    <source>
        <strain evidence="3">MED-G169</strain>
    </source>
</reference>
<protein>
    <submittedName>
        <fullName evidence="3">M23 family metallopeptidase</fullName>
    </submittedName>
</protein>
<proteinExistence type="predicted"/>
<dbReference type="EMBL" id="SHBO01000075">
    <property type="protein sequence ID" value="RZO02589.1"/>
    <property type="molecule type" value="Genomic_DNA"/>
</dbReference>
<feature type="chain" id="PRO_5021855150" evidence="1">
    <location>
        <begin position="27"/>
        <end position="281"/>
    </location>
</feature>
<comment type="caution">
    <text evidence="3">The sequence shown here is derived from an EMBL/GenBank/DDBJ whole genome shotgun (WGS) entry which is preliminary data.</text>
</comment>
<gene>
    <name evidence="3" type="ORF">EVB02_04485</name>
</gene>
<evidence type="ECO:0000313" key="3">
    <source>
        <dbReference type="EMBL" id="RZO02589.1"/>
    </source>
</evidence>
<dbReference type="Proteomes" id="UP000318148">
    <property type="component" value="Unassembled WGS sequence"/>
</dbReference>
<dbReference type="InterPro" id="IPR050570">
    <property type="entry name" value="Cell_wall_metabolism_enzyme"/>
</dbReference>
<evidence type="ECO:0000259" key="2">
    <source>
        <dbReference type="Pfam" id="PF01551"/>
    </source>
</evidence>
<dbReference type="PANTHER" id="PTHR21666:SF285">
    <property type="entry name" value="M23 FAMILY METALLOPEPTIDASE"/>
    <property type="match status" value="1"/>
</dbReference>